<comment type="caution">
    <text evidence="11">The sequence shown here is derived from an EMBL/GenBank/DDBJ whole genome shotgun (WGS) entry which is preliminary data.</text>
</comment>
<dbReference type="InterPro" id="IPR036909">
    <property type="entry name" value="Cyt_c-like_dom_sf"/>
</dbReference>
<dbReference type="Pfam" id="PF01011">
    <property type="entry name" value="PQQ"/>
    <property type="match status" value="2"/>
</dbReference>
<keyword evidence="5 9" id="KW-0732">Signal</keyword>
<organism evidence="11 12">
    <name type="scientific">Dyadobacter flavalbus</name>
    <dbReference type="NCBI Taxonomy" id="2579942"/>
    <lineage>
        <taxon>Bacteria</taxon>
        <taxon>Pseudomonadati</taxon>
        <taxon>Bacteroidota</taxon>
        <taxon>Cytophagia</taxon>
        <taxon>Cytophagales</taxon>
        <taxon>Spirosomataceae</taxon>
        <taxon>Dyadobacter</taxon>
    </lineage>
</organism>
<feature type="domain" description="Cytochrome c" evidence="10">
    <location>
        <begin position="476"/>
        <end position="553"/>
    </location>
</feature>
<evidence type="ECO:0000256" key="9">
    <source>
        <dbReference type="SAM" id="SignalP"/>
    </source>
</evidence>
<name>A0A5M8QUY4_9BACT</name>
<dbReference type="CDD" id="cd10280">
    <property type="entry name" value="PQQ_mGDH"/>
    <property type="match status" value="1"/>
</dbReference>
<evidence type="ECO:0000313" key="11">
    <source>
        <dbReference type="EMBL" id="KAA6439098.1"/>
    </source>
</evidence>
<dbReference type="OrthoDB" id="9794322at2"/>
<dbReference type="GO" id="GO:0016020">
    <property type="term" value="C:membrane"/>
    <property type="evidence" value="ECO:0007669"/>
    <property type="project" value="InterPro"/>
</dbReference>
<dbReference type="InterPro" id="IPR017511">
    <property type="entry name" value="PQQ_mDH"/>
</dbReference>
<dbReference type="Proteomes" id="UP000323994">
    <property type="component" value="Unassembled WGS sequence"/>
</dbReference>
<keyword evidence="4 8" id="KW-0479">Metal-binding</keyword>
<dbReference type="AlphaFoldDB" id="A0A5M8QUY4"/>
<reference evidence="11 12" key="1">
    <citation type="submission" date="2019-05" db="EMBL/GenBank/DDBJ databases">
        <authorList>
            <person name="Qu J.-H."/>
        </authorList>
    </citation>
    <scope>NUCLEOTIDE SEQUENCE [LARGE SCALE GENOMIC DNA]</scope>
    <source>
        <strain evidence="11 12">NS28</strain>
    </source>
</reference>
<keyword evidence="6" id="KW-0560">Oxidoreductase</keyword>
<dbReference type="InterPro" id="IPR002372">
    <property type="entry name" value="PQQ_rpt_dom"/>
</dbReference>
<protein>
    <submittedName>
        <fullName evidence="11">PQQ-binding-like beta-propeller repeat protein</fullName>
    </submittedName>
</protein>
<evidence type="ECO:0000256" key="5">
    <source>
        <dbReference type="ARBA" id="ARBA00022729"/>
    </source>
</evidence>
<gene>
    <name evidence="11" type="ORF">FEM33_12495</name>
</gene>
<feature type="chain" id="PRO_5024388920" evidence="9">
    <location>
        <begin position="25"/>
        <end position="709"/>
    </location>
</feature>
<keyword evidence="7 8" id="KW-0408">Iron</keyword>
<dbReference type="PANTHER" id="PTHR32303">
    <property type="entry name" value="QUINOPROTEIN ALCOHOL DEHYDROGENASE (CYTOCHROME C)"/>
    <property type="match status" value="1"/>
</dbReference>
<evidence type="ECO:0000256" key="3">
    <source>
        <dbReference type="ARBA" id="ARBA00022617"/>
    </source>
</evidence>
<dbReference type="SMART" id="SM00564">
    <property type="entry name" value="PQQ"/>
    <property type="match status" value="5"/>
</dbReference>
<evidence type="ECO:0000256" key="2">
    <source>
        <dbReference type="ARBA" id="ARBA00008156"/>
    </source>
</evidence>
<dbReference type="PANTHER" id="PTHR32303:SF4">
    <property type="entry name" value="QUINOPROTEIN GLUCOSE DEHYDROGENASE"/>
    <property type="match status" value="1"/>
</dbReference>
<dbReference type="EMBL" id="VBSN01000038">
    <property type="protein sequence ID" value="KAA6439098.1"/>
    <property type="molecule type" value="Genomic_DNA"/>
</dbReference>
<evidence type="ECO:0000313" key="12">
    <source>
        <dbReference type="Proteomes" id="UP000323994"/>
    </source>
</evidence>
<feature type="signal peptide" evidence="9">
    <location>
        <begin position="1"/>
        <end position="24"/>
    </location>
</feature>
<dbReference type="InterPro" id="IPR011047">
    <property type="entry name" value="Quinoprotein_ADH-like_sf"/>
</dbReference>
<dbReference type="Gene3D" id="2.140.10.10">
    <property type="entry name" value="Quinoprotein alcohol dehydrogenase-like superfamily"/>
    <property type="match status" value="2"/>
</dbReference>
<accession>A0A5M8QUY4</accession>
<dbReference type="GO" id="GO:0020037">
    <property type="term" value="F:heme binding"/>
    <property type="evidence" value="ECO:0007669"/>
    <property type="project" value="InterPro"/>
</dbReference>
<comment type="similarity">
    <text evidence="2">Belongs to the bacterial PQQ dehydrogenase family.</text>
</comment>
<dbReference type="GO" id="GO:0048038">
    <property type="term" value="F:quinone binding"/>
    <property type="evidence" value="ECO:0007669"/>
    <property type="project" value="InterPro"/>
</dbReference>
<evidence type="ECO:0000256" key="6">
    <source>
        <dbReference type="ARBA" id="ARBA00023002"/>
    </source>
</evidence>
<dbReference type="PROSITE" id="PS51007">
    <property type="entry name" value="CYTC"/>
    <property type="match status" value="1"/>
</dbReference>
<keyword evidence="12" id="KW-1185">Reference proteome</keyword>
<dbReference type="GO" id="GO:0046872">
    <property type="term" value="F:metal ion binding"/>
    <property type="evidence" value="ECO:0007669"/>
    <property type="project" value="UniProtKB-KW"/>
</dbReference>
<dbReference type="InterPro" id="IPR009056">
    <property type="entry name" value="Cyt_c-like_dom"/>
</dbReference>
<keyword evidence="3 8" id="KW-0349">Heme</keyword>
<evidence type="ECO:0000256" key="7">
    <source>
        <dbReference type="ARBA" id="ARBA00023004"/>
    </source>
</evidence>
<proteinExistence type="inferred from homology"/>
<dbReference type="SUPFAM" id="SSF50998">
    <property type="entry name" value="Quinoprotein alcohol dehydrogenase-like"/>
    <property type="match status" value="1"/>
</dbReference>
<evidence type="ECO:0000256" key="4">
    <source>
        <dbReference type="ARBA" id="ARBA00022723"/>
    </source>
</evidence>
<dbReference type="InterPro" id="IPR018391">
    <property type="entry name" value="PQQ_b-propeller_rpt"/>
</dbReference>
<dbReference type="GO" id="GO:0009055">
    <property type="term" value="F:electron transfer activity"/>
    <property type="evidence" value="ECO:0007669"/>
    <property type="project" value="InterPro"/>
</dbReference>
<dbReference type="GO" id="GO:0008876">
    <property type="term" value="F:quinoprotein glucose dehydrogenase activity"/>
    <property type="evidence" value="ECO:0007669"/>
    <property type="project" value="TreeGrafter"/>
</dbReference>
<dbReference type="SUPFAM" id="SSF46626">
    <property type="entry name" value="Cytochrome c"/>
    <property type="match status" value="1"/>
</dbReference>
<evidence type="ECO:0000256" key="8">
    <source>
        <dbReference type="PROSITE-ProRule" id="PRU00433"/>
    </source>
</evidence>
<evidence type="ECO:0000256" key="1">
    <source>
        <dbReference type="ARBA" id="ARBA00001931"/>
    </source>
</evidence>
<dbReference type="RefSeq" id="WP_139012354.1">
    <property type="nucleotide sequence ID" value="NZ_VBSN01000038.1"/>
</dbReference>
<comment type="cofactor">
    <cofactor evidence="1">
        <name>pyrroloquinoline quinone</name>
        <dbReference type="ChEBI" id="CHEBI:58442"/>
    </cofactor>
</comment>
<dbReference type="Pfam" id="PF13442">
    <property type="entry name" value="Cytochrome_CBB3"/>
    <property type="match status" value="1"/>
</dbReference>
<sequence>MFRKILRPLTICLALSALTLSAWKNIRPDQETEVTEWPEYLGGPDRNHFSSLTQINPENVRNLKVAWTYDMPDSGQTQVNPIIVDGVLYGVTATVQAFALEAATGKQLWLFGDKSSNGSNTSRGLTYWSDGDDKRIMHAMGHYLYALDARTGKPIESFGDHGKIDLHTGLPEIALNKYMVSNTPGTVFEDLIIMPLRLSEESDAAPGDLRAFNVRTGKLEWTFHTIPYPGEFGYETFPADAYKNTYTGAANNWSGTAIDRKRGILYVPTGSAGYDFYGGKRKGSNLFSNCLLALDARTGKRLWHYQTMHHDMWDRDLPAPPNLITVKQNGKSIDAVAQVSKQGYVFIFDRVTGKPLFPIKEVAAPKEALKGEFPWATQPVPSKPASFARHAYTLTEKDISPYAPDRDSLIAKFKGYKKALFAAPSKEGTIIMPGFDGGAEWGGAAADPDQGILYVNSNEMAWILTMKDTPKENELSSLSPGEKTYTTYCANCHGPERKGNAISGYPSLVDIGSRRDRAYVSQIITAGKGRMPGFTMLSASEKQAVISFLFGDEKTEAVASIPASQKTYLPYQSTGYNKFLDASGLPAIAPPWGTLNAIDLNTGEYLWKIPFGEVESLKSKGASVTGTENYGGPVVTASGLLFIAATKDGKFRAFDKKNGKLLWETMLPAAGFATPSTYEVNGKQYVVIACGGTKLGTKKGNKYVAFALE</sequence>
<evidence type="ECO:0000259" key="10">
    <source>
        <dbReference type="PROSITE" id="PS51007"/>
    </source>
</evidence>